<dbReference type="Pfam" id="PF01051">
    <property type="entry name" value="Rep3_N"/>
    <property type="match status" value="1"/>
</dbReference>
<gene>
    <name evidence="4" type="ORF">D8872_09775</name>
</gene>
<dbReference type="AlphaFoldDB" id="A0A428AGX4"/>
<dbReference type="Proteomes" id="UP000282617">
    <property type="component" value="Unassembled WGS sequence"/>
</dbReference>
<dbReference type="InterPro" id="IPR000525">
    <property type="entry name" value="Initiator_Rep_WH1"/>
</dbReference>
<evidence type="ECO:0000256" key="2">
    <source>
        <dbReference type="SAM" id="MobiDB-lite"/>
    </source>
</evidence>
<proteinExistence type="inferred from homology"/>
<accession>A0A428AGX4</accession>
<dbReference type="GO" id="GO:0006270">
    <property type="term" value="P:DNA replication initiation"/>
    <property type="evidence" value="ECO:0007669"/>
    <property type="project" value="InterPro"/>
</dbReference>
<comment type="caution">
    <text evidence="4">The sequence shown here is derived from an EMBL/GenBank/DDBJ whole genome shotgun (WGS) entry which is preliminary data.</text>
</comment>
<dbReference type="InterPro" id="IPR036388">
    <property type="entry name" value="WH-like_DNA-bd_sf"/>
</dbReference>
<evidence type="ECO:0000313" key="5">
    <source>
        <dbReference type="Proteomes" id="UP000282617"/>
    </source>
</evidence>
<protein>
    <submittedName>
        <fullName evidence="4">Initiator Replication protein</fullName>
    </submittedName>
</protein>
<feature type="domain" description="Initiator Rep protein WH1" evidence="3">
    <location>
        <begin position="13"/>
        <end position="155"/>
    </location>
</feature>
<dbReference type="SUPFAM" id="SSF46785">
    <property type="entry name" value="Winged helix' DNA-binding domain"/>
    <property type="match status" value="2"/>
</dbReference>
<name>A0A428AGX4_STRCR</name>
<evidence type="ECO:0000256" key="1">
    <source>
        <dbReference type="ARBA" id="ARBA00038283"/>
    </source>
</evidence>
<dbReference type="EMBL" id="RJNA01000024">
    <property type="protein sequence ID" value="RSI40716.1"/>
    <property type="molecule type" value="Genomic_DNA"/>
</dbReference>
<organism evidence="4 5">
    <name type="scientific">Streptococcus cristatus</name>
    <dbReference type="NCBI Taxonomy" id="45634"/>
    <lineage>
        <taxon>Bacteria</taxon>
        <taxon>Bacillati</taxon>
        <taxon>Bacillota</taxon>
        <taxon>Bacilli</taxon>
        <taxon>Lactobacillales</taxon>
        <taxon>Streptococcaceae</taxon>
        <taxon>Streptococcus</taxon>
    </lineage>
</organism>
<feature type="region of interest" description="Disordered" evidence="2">
    <location>
        <begin position="242"/>
        <end position="290"/>
    </location>
</feature>
<feature type="compositionally biased region" description="Basic and acidic residues" evidence="2">
    <location>
        <begin position="242"/>
        <end position="252"/>
    </location>
</feature>
<reference evidence="4 5" key="1">
    <citation type="submission" date="2018-11" db="EMBL/GenBank/DDBJ databases">
        <title>Species Designations Belie Phenotypic and Genotypic Heterogeneity in Oral Streptococci.</title>
        <authorList>
            <person name="Velsko I."/>
        </authorList>
    </citation>
    <scope>NUCLEOTIDE SEQUENCE [LARGE SCALE GENOMIC DNA]</scope>
    <source>
        <strain evidence="4 5">BCC51</strain>
    </source>
</reference>
<dbReference type="InterPro" id="IPR036390">
    <property type="entry name" value="WH_DNA-bd_sf"/>
</dbReference>
<dbReference type="GO" id="GO:0003887">
    <property type="term" value="F:DNA-directed DNA polymerase activity"/>
    <property type="evidence" value="ECO:0007669"/>
    <property type="project" value="InterPro"/>
</dbReference>
<comment type="similarity">
    <text evidence="1">Belongs to the initiator RepB protein family.</text>
</comment>
<sequence length="290" mass="34422">MEEEKNEIREVAKYSNDFNAVPLKDFSLVQKKILMTLIWLIKETDGSDITIDYERFIYLTQAKPKSLEDGIRLIRQTFRKILSLSITEIETETSYEEFMLFTARKVDKQNGEITVRVNPDYFSLIKNFANEYTKFPLQIGNSFSKQYTIDIYKFLRQFADTGFWVVTVENFKRYLAIPDSYGATKIREKIINPALEELKKYYPNLRLEEVKAKRKRGERGRPKVTSYKFHFDKEARNAWEDNKYKSKAKETNEPEWSNPDYVNDTSEEKKAELEKKKAEMLAKLDEPREK</sequence>
<evidence type="ECO:0000259" key="3">
    <source>
        <dbReference type="Pfam" id="PF01051"/>
    </source>
</evidence>
<dbReference type="Gene3D" id="1.10.10.10">
    <property type="entry name" value="Winged helix-like DNA-binding domain superfamily/Winged helix DNA-binding domain"/>
    <property type="match status" value="2"/>
</dbReference>
<feature type="compositionally biased region" description="Basic and acidic residues" evidence="2">
    <location>
        <begin position="266"/>
        <end position="290"/>
    </location>
</feature>
<evidence type="ECO:0000313" key="4">
    <source>
        <dbReference type="EMBL" id="RSI40716.1"/>
    </source>
</evidence>
<dbReference type="Pfam" id="PF21205">
    <property type="entry name" value="Rep3_C"/>
    <property type="match status" value="1"/>
</dbReference>
<dbReference type="RefSeq" id="WP_185761420.1">
    <property type="nucleotide sequence ID" value="NZ_RJNA01000024.1"/>
</dbReference>